<dbReference type="RefSeq" id="WP_212528311.1">
    <property type="nucleotide sequence ID" value="NZ_JAGSOG010000039.1"/>
</dbReference>
<gene>
    <name evidence="1" type="ORF">KDL01_10985</name>
</gene>
<evidence type="ECO:0000313" key="1">
    <source>
        <dbReference type="EMBL" id="MBR7833793.1"/>
    </source>
</evidence>
<proteinExistence type="predicted"/>
<organism evidence="1 2">
    <name type="scientific">Actinospica durhamensis</name>
    <dbReference type="NCBI Taxonomy" id="1508375"/>
    <lineage>
        <taxon>Bacteria</taxon>
        <taxon>Bacillati</taxon>
        <taxon>Actinomycetota</taxon>
        <taxon>Actinomycetes</taxon>
        <taxon>Catenulisporales</taxon>
        <taxon>Actinospicaceae</taxon>
        <taxon>Actinospica</taxon>
    </lineage>
</organism>
<sequence>MPSALADNRAYAVCADAIVTDLSHFFASMAADVESWAEVAEHEVVAVV</sequence>
<keyword evidence="2" id="KW-1185">Reference proteome</keyword>
<dbReference type="Proteomes" id="UP000675781">
    <property type="component" value="Unassembled WGS sequence"/>
</dbReference>
<dbReference type="AlphaFoldDB" id="A0A941ENT6"/>
<comment type="caution">
    <text evidence="1">The sequence shown here is derived from an EMBL/GenBank/DDBJ whole genome shotgun (WGS) entry which is preliminary data.</text>
</comment>
<reference evidence="1" key="1">
    <citation type="submission" date="2021-04" db="EMBL/GenBank/DDBJ databases">
        <title>Genome based classification of Actinospica acidithermotolerans sp. nov., an actinobacterium isolated from an Indonesian hot spring.</title>
        <authorList>
            <person name="Kusuma A.B."/>
            <person name="Putra K.E."/>
            <person name="Nafisah S."/>
            <person name="Loh J."/>
            <person name="Nouioui I."/>
            <person name="Goodfellow M."/>
        </authorList>
    </citation>
    <scope>NUCLEOTIDE SEQUENCE</scope>
    <source>
        <strain evidence="1">CSCA 57</strain>
    </source>
</reference>
<evidence type="ECO:0000313" key="2">
    <source>
        <dbReference type="Proteomes" id="UP000675781"/>
    </source>
</evidence>
<name>A0A941ENT6_9ACTN</name>
<dbReference type="EMBL" id="JAGSOG010000039">
    <property type="protein sequence ID" value="MBR7833793.1"/>
    <property type="molecule type" value="Genomic_DNA"/>
</dbReference>
<accession>A0A941ENT6</accession>
<protein>
    <submittedName>
        <fullName evidence="1">Uncharacterized protein</fullName>
    </submittedName>
</protein>